<name>D3AXL4_HETP5</name>
<evidence type="ECO:0000313" key="2">
    <source>
        <dbReference type="Proteomes" id="UP000001396"/>
    </source>
</evidence>
<dbReference type="AlphaFoldDB" id="D3AXL4"/>
<evidence type="ECO:0000313" key="1">
    <source>
        <dbReference type="EMBL" id="EFA86283.1"/>
    </source>
</evidence>
<reference evidence="1 2" key="1">
    <citation type="journal article" date="2011" name="Genome Res.">
        <title>Phylogeny-wide analysis of social amoeba genomes highlights ancient origins for complex intercellular communication.</title>
        <authorList>
            <person name="Heidel A.J."/>
            <person name="Lawal H.M."/>
            <person name="Felder M."/>
            <person name="Schilde C."/>
            <person name="Helps N.R."/>
            <person name="Tunggal B."/>
            <person name="Rivero F."/>
            <person name="John U."/>
            <person name="Schleicher M."/>
            <person name="Eichinger L."/>
            <person name="Platzer M."/>
            <person name="Noegel A.A."/>
            <person name="Schaap P."/>
            <person name="Gloeckner G."/>
        </authorList>
    </citation>
    <scope>NUCLEOTIDE SEQUENCE [LARGE SCALE GENOMIC DNA]</scope>
    <source>
        <strain evidence="2">ATCC 26659 / Pp 5 / PN500</strain>
    </source>
</reference>
<dbReference type="Proteomes" id="UP000001396">
    <property type="component" value="Unassembled WGS sequence"/>
</dbReference>
<dbReference type="GeneID" id="31356376"/>
<organism evidence="1 2">
    <name type="scientific">Heterostelium pallidum (strain ATCC 26659 / Pp 5 / PN500)</name>
    <name type="common">Cellular slime mold</name>
    <name type="synonym">Polysphondylium pallidum</name>
    <dbReference type="NCBI Taxonomy" id="670386"/>
    <lineage>
        <taxon>Eukaryota</taxon>
        <taxon>Amoebozoa</taxon>
        <taxon>Evosea</taxon>
        <taxon>Eumycetozoa</taxon>
        <taxon>Dictyostelia</taxon>
        <taxon>Acytosteliales</taxon>
        <taxon>Acytosteliaceae</taxon>
        <taxon>Heterostelium</taxon>
    </lineage>
</organism>
<dbReference type="InParanoid" id="D3AXL4"/>
<comment type="caution">
    <text evidence="1">The sequence shown here is derived from an EMBL/GenBank/DDBJ whole genome shotgun (WGS) entry which is preliminary data.</text>
</comment>
<sequence length="36" mass="4421">MSRIFVYVTALEYNNYLKKVMSYNIQFKYTEYATLD</sequence>
<proteinExistence type="predicted"/>
<gene>
    <name evidence="1" type="ORF">PPL_00845</name>
</gene>
<accession>D3AXL4</accession>
<protein>
    <submittedName>
        <fullName evidence="1">Uncharacterized protein</fullName>
    </submittedName>
</protein>
<keyword evidence="2" id="KW-1185">Reference proteome</keyword>
<dbReference type="RefSeq" id="XP_020438388.1">
    <property type="nucleotide sequence ID" value="XM_020571865.1"/>
</dbReference>
<dbReference type="EMBL" id="ADBJ01000003">
    <property type="protein sequence ID" value="EFA86283.1"/>
    <property type="molecule type" value="Genomic_DNA"/>
</dbReference>